<dbReference type="PANTHER" id="PTHR48081">
    <property type="entry name" value="AB HYDROLASE SUPERFAMILY PROTEIN C4A8.06C"/>
    <property type="match status" value="1"/>
</dbReference>
<feature type="domain" description="BD-FAE-like" evidence="2">
    <location>
        <begin position="61"/>
        <end position="184"/>
    </location>
</feature>
<protein>
    <submittedName>
        <fullName evidence="3">Acetyl esterase/lipase</fullName>
    </submittedName>
</protein>
<dbReference type="Proteomes" id="UP000528286">
    <property type="component" value="Unassembled WGS sequence"/>
</dbReference>
<reference evidence="3 4" key="1">
    <citation type="submission" date="2020-08" db="EMBL/GenBank/DDBJ databases">
        <title>Genomic Encyclopedia of Type Strains, Phase IV (KMG-IV): sequencing the most valuable type-strain genomes for metagenomic binning, comparative biology and taxonomic classification.</title>
        <authorList>
            <person name="Goeker M."/>
        </authorList>
    </citation>
    <scope>NUCLEOTIDE SEQUENCE [LARGE SCALE GENOMIC DNA]</scope>
    <source>
        <strain evidence="3 4">DSM 29853</strain>
    </source>
</reference>
<gene>
    <name evidence="3" type="ORF">GGR23_000106</name>
</gene>
<dbReference type="AlphaFoldDB" id="A0A7W6NI31"/>
<dbReference type="RefSeq" id="WP_183364142.1">
    <property type="nucleotide sequence ID" value="NZ_JACIEZ010000001.1"/>
</dbReference>
<organism evidence="3 4">
    <name type="scientific">Gellertiella hungarica</name>
    <dbReference type="NCBI Taxonomy" id="1572859"/>
    <lineage>
        <taxon>Bacteria</taxon>
        <taxon>Pseudomonadati</taxon>
        <taxon>Pseudomonadota</taxon>
        <taxon>Alphaproteobacteria</taxon>
        <taxon>Hyphomicrobiales</taxon>
        <taxon>Rhizobiaceae</taxon>
        <taxon>Gellertiella</taxon>
    </lineage>
</organism>
<keyword evidence="4" id="KW-1185">Reference proteome</keyword>
<evidence type="ECO:0000259" key="2">
    <source>
        <dbReference type="Pfam" id="PF20434"/>
    </source>
</evidence>
<evidence type="ECO:0000256" key="1">
    <source>
        <dbReference type="ARBA" id="ARBA00022801"/>
    </source>
</evidence>
<dbReference type="InterPro" id="IPR049492">
    <property type="entry name" value="BD-FAE-like_dom"/>
</dbReference>
<dbReference type="PANTHER" id="PTHR48081:SF33">
    <property type="entry name" value="KYNURENINE FORMAMIDASE"/>
    <property type="match status" value="1"/>
</dbReference>
<dbReference type="GO" id="GO:0016787">
    <property type="term" value="F:hydrolase activity"/>
    <property type="evidence" value="ECO:0007669"/>
    <property type="project" value="UniProtKB-KW"/>
</dbReference>
<dbReference type="EMBL" id="JACIEZ010000001">
    <property type="protein sequence ID" value="MBB4062945.1"/>
    <property type="molecule type" value="Genomic_DNA"/>
</dbReference>
<dbReference type="SUPFAM" id="SSF53474">
    <property type="entry name" value="alpha/beta-Hydrolases"/>
    <property type="match status" value="1"/>
</dbReference>
<dbReference type="InterPro" id="IPR050300">
    <property type="entry name" value="GDXG_lipolytic_enzyme"/>
</dbReference>
<dbReference type="Pfam" id="PF20434">
    <property type="entry name" value="BD-FAE"/>
    <property type="match status" value="1"/>
</dbReference>
<comment type="caution">
    <text evidence="3">The sequence shown here is derived from an EMBL/GenBank/DDBJ whole genome shotgun (WGS) entry which is preliminary data.</text>
</comment>
<accession>A0A7W6NI31</accession>
<dbReference type="Gene3D" id="3.40.50.1820">
    <property type="entry name" value="alpha/beta hydrolase"/>
    <property type="match status" value="1"/>
</dbReference>
<evidence type="ECO:0000313" key="3">
    <source>
        <dbReference type="EMBL" id="MBB4062945.1"/>
    </source>
</evidence>
<name>A0A7W6NI31_9HYPH</name>
<sequence>MFGQRVSDFEVAYQNGAHIAGSERWPDAWDRPAARFRAALQEKGRAELDIAYGDNPRHRYDLFLPEAKPKGLAVFVHGGYWMAFDKSTWSHLAAGALAHGFAVAMPSYRLAPEATIAEIARDVGAAISAAAGRIGGPIHLAGHSAGGHLVTRMACMDAPLPATVQARIAHVLSLSGVHDLRPIIRTDMRPTLRLDEETARAESPALLRPVDGTRLTCWAGGAERAEFRRQNALLANIWIGLGATTFAWEEPDRHHFDVIDDLADPASLLVRTWIG</sequence>
<keyword evidence="1" id="KW-0378">Hydrolase</keyword>
<proteinExistence type="predicted"/>
<evidence type="ECO:0000313" key="4">
    <source>
        <dbReference type="Proteomes" id="UP000528286"/>
    </source>
</evidence>
<dbReference type="InterPro" id="IPR029058">
    <property type="entry name" value="AB_hydrolase_fold"/>
</dbReference>